<evidence type="ECO:0000313" key="1">
    <source>
        <dbReference type="EMBL" id="KAI3707616.1"/>
    </source>
</evidence>
<accession>A0ACB9AC92</accession>
<name>A0ACB9AC92_ARCLA</name>
<reference evidence="2" key="1">
    <citation type="journal article" date="2022" name="Mol. Ecol. Resour.">
        <title>The genomes of chicory, endive, great burdock and yacon provide insights into Asteraceae palaeo-polyploidization history and plant inulin production.</title>
        <authorList>
            <person name="Fan W."/>
            <person name="Wang S."/>
            <person name="Wang H."/>
            <person name="Wang A."/>
            <person name="Jiang F."/>
            <person name="Liu H."/>
            <person name="Zhao H."/>
            <person name="Xu D."/>
            <person name="Zhang Y."/>
        </authorList>
    </citation>
    <scope>NUCLEOTIDE SEQUENCE [LARGE SCALE GENOMIC DNA]</scope>
    <source>
        <strain evidence="2">cv. Niubang</strain>
    </source>
</reference>
<dbReference type="Proteomes" id="UP001055879">
    <property type="component" value="Linkage Group LG08"/>
</dbReference>
<gene>
    <name evidence="1" type="ORF">L6452_26243</name>
</gene>
<protein>
    <submittedName>
        <fullName evidence="1">Uncharacterized protein</fullName>
    </submittedName>
</protein>
<keyword evidence="2" id="KW-1185">Reference proteome</keyword>
<dbReference type="EMBL" id="CM042054">
    <property type="protein sequence ID" value="KAI3707616.1"/>
    <property type="molecule type" value="Genomic_DNA"/>
</dbReference>
<sequence>MSTSREVTWCDHGGEDRMVSTVVTINGDAYKYEAEEEIMVVVLRRKDLLSDPLSLQTKRGSSTLFFRPMRVAAAANIFSCK</sequence>
<evidence type="ECO:0000313" key="2">
    <source>
        <dbReference type="Proteomes" id="UP001055879"/>
    </source>
</evidence>
<organism evidence="1 2">
    <name type="scientific">Arctium lappa</name>
    <name type="common">Greater burdock</name>
    <name type="synonym">Lappa major</name>
    <dbReference type="NCBI Taxonomy" id="4217"/>
    <lineage>
        <taxon>Eukaryota</taxon>
        <taxon>Viridiplantae</taxon>
        <taxon>Streptophyta</taxon>
        <taxon>Embryophyta</taxon>
        <taxon>Tracheophyta</taxon>
        <taxon>Spermatophyta</taxon>
        <taxon>Magnoliopsida</taxon>
        <taxon>eudicotyledons</taxon>
        <taxon>Gunneridae</taxon>
        <taxon>Pentapetalae</taxon>
        <taxon>asterids</taxon>
        <taxon>campanulids</taxon>
        <taxon>Asterales</taxon>
        <taxon>Asteraceae</taxon>
        <taxon>Carduoideae</taxon>
        <taxon>Cardueae</taxon>
        <taxon>Arctiinae</taxon>
        <taxon>Arctium</taxon>
    </lineage>
</organism>
<comment type="caution">
    <text evidence="1">The sequence shown here is derived from an EMBL/GenBank/DDBJ whole genome shotgun (WGS) entry which is preliminary data.</text>
</comment>
<reference evidence="1 2" key="2">
    <citation type="journal article" date="2022" name="Mol. Ecol. Resour.">
        <title>The genomes of chicory, endive, great burdock and yacon provide insights into Asteraceae paleo-polyploidization history and plant inulin production.</title>
        <authorList>
            <person name="Fan W."/>
            <person name="Wang S."/>
            <person name="Wang H."/>
            <person name="Wang A."/>
            <person name="Jiang F."/>
            <person name="Liu H."/>
            <person name="Zhao H."/>
            <person name="Xu D."/>
            <person name="Zhang Y."/>
        </authorList>
    </citation>
    <scope>NUCLEOTIDE SEQUENCE [LARGE SCALE GENOMIC DNA]</scope>
    <source>
        <strain evidence="2">cv. Niubang</strain>
    </source>
</reference>
<proteinExistence type="predicted"/>